<sequence>MARYIYTLQNKIKVLLAYTCHISIYTFSKGTKMMFDSMVTIPELPIAMISIKQLKNAQSKLSKA</sequence>
<name>A0A0B0PJ13_GOSAR</name>
<reference evidence="2" key="1">
    <citation type="submission" date="2014-09" db="EMBL/GenBank/DDBJ databases">
        <authorList>
            <person name="Mudge J."/>
            <person name="Ramaraj T."/>
            <person name="Lindquist I.E."/>
            <person name="Bharti A.K."/>
            <person name="Sundararajan A."/>
            <person name="Cameron C.T."/>
            <person name="Woodward J.E."/>
            <person name="May G.D."/>
            <person name="Brubaker C."/>
            <person name="Broadhvest J."/>
            <person name="Wilkins T.A."/>
        </authorList>
    </citation>
    <scope>NUCLEOTIDE SEQUENCE</scope>
    <source>
        <strain evidence="2">cv. AKA8401</strain>
    </source>
</reference>
<evidence type="ECO:0000313" key="2">
    <source>
        <dbReference type="Proteomes" id="UP000032142"/>
    </source>
</evidence>
<keyword evidence="2" id="KW-1185">Reference proteome</keyword>
<evidence type="ECO:0000313" key="1">
    <source>
        <dbReference type="EMBL" id="KHG26463.1"/>
    </source>
</evidence>
<proteinExistence type="predicted"/>
<organism evidence="1 2">
    <name type="scientific">Gossypium arboreum</name>
    <name type="common">Tree cotton</name>
    <name type="synonym">Gossypium nanking</name>
    <dbReference type="NCBI Taxonomy" id="29729"/>
    <lineage>
        <taxon>Eukaryota</taxon>
        <taxon>Viridiplantae</taxon>
        <taxon>Streptophyta</taxon>
        <taxon>Embryophyta</taxon>
        <taxon>Tracheophyta</taxon>
        <taxon>Spermatophyta</taxon>
        <taxon>Magnoliopsida</taxon>
        <taxon>eudicotyledons</taxon>
        <taxon>Gunneridae</taxon>
        <taxon>Pentapetalae</taxon>
        <taxon>rosids</taxon>
        <taxon>malvids</taxon>
        <taxon>Malvales</taxon>
        <taxon>Malvaceae</taxon>
        <taxon>Malvoideae</taxon>
        <taxon>Gossypium</taxon>
    </lineage>
</organism>
<dbReference type="EMBL" id="KN436767">
    <property type="protein sequence ID" value="KHG26463.1"/>
    <property type="molecule type" value="Genomic_DNA"/>
</dbReference>
<gene>
    <name evidence="1" type="ORF">F383_04745</name>
</gene>
<dbReference type="AlphaFoldDB" id="A0A0B0PJ13"/>
<accession>A0A0B0PJ13</accession>
<protein>
    <submittedName>
        <fullName evidence="1">Uncharacterized protein</fullName>
    </submittedName>
</protein>
<dbReference type="Proteomes" id="UP000032142">
    <property type="component" value="Unassembled WGS sequence"/>
</dbReference>